<reference evidence="1" key="1">
    <citation type="journal article" date="2020" name="Cell">
        <title>Large-Scale Comparative Analyses of Tick Genomes Elucidate Their Genetic Diversity and Vector Capacities.</title>
        <authorList>
            <consortium name="Tick Genome and Microbiome Consortium (TIGMIC)"/>
            <person name="Jia N."/>
            <person name="Wang J."/>
            <person name="Shi W."/>
            <person name="Du L."/>
            <person name="Sun Y."/>
            <person name="Zhan W."/>
            <person name="Jiang J.F."/>
            <person name="Wang Q."/>
            <person name="Zhang B."/>
            <person name="Ji P."/>
            <person name="Bell-Sakyi L."/>
            <person name="Cui X.M."/>
            <person name="Yuan T.T."/>
            <person name="Jiang B.G."/>
            <person name="Yang W.F."/>
            <person name="Lam T.T."/>
            <person name="Chang Q.C."/>
            <person name="Ding S.J."/>
            <person name="Wang X.J."/>
            <person name="Zhu J.G."/>
            <person name="Ruan X.D."/>
            <person name="Zhao L."/>
            <person name="Wei J.T."/>
            <person name="Ye R.Z."/>
            <person name="Que T.C."/>
            <person name="Du C.H."/>
            <person name="Zhou Y.H."/>
            <person name="Cheng J.X."/>
            <person name="Dai P.F."/>
            <person name="Guo W.B."/>
            <person name="Han X.H."/>
            <person name="Huang E.J."/>
            <person name="Li L.F."/>
            <person name="Wei W."/>
            <person name="Gao Y.C."/>
            <person name="Liu J.Z."/>
            <person name="Shao H.Z."/>
            <person name="Wang X."/>
            <person name="Wang C.C."/>
            <person name="Yang T.C."/>
            <person name="Huo Q.B."/>
            <person name="Li W."/>
            <person name="Chen H.Y."/>
            <person name="Chen S.E."/>
            <person name="Zhou L.G."/>
            <person name="Ni X.B."/>
            <person name="Tian J.H."/>
            <person name="Sheng Y."/>
            <person name="Liu T."/>
            <person name="Pan Y.S."/>
            <person name="Xia L.Y."/>
            <person name="Li J."/>
            <person name="Zhao F."/>
            <person name="Cao W.C."/>
        </authorList>
    </citation>
    <scope>NUCLEOTIDE SEQUENCE</scope>
    <source>
        <strain evidence="1">Rsan-2018</strain>
    </source>
</reference>
<evidence type="ECO:0000313" key="2">
    <source>
        <dbReference type="Proteomes" id="UP000821837"/>
    </source>
</evidence>
<dbReference type="AlphaFoldDB" id="A0A9D4PH16"/>
<sequence length="213" mass="24395">MATGVLEELFVHIQRVPAQDLECLDEDHVDWLPRIRMVRQEMAIQEIRRALEASPNVPECLLRVAWLYCWLMSRQKICPWLLIRFSANMLQVDFHALIRDLGNALQSNPGWHTTLRVRHDRGTYYACLINNYADSAYRECGVMFLVLWRGQPFAAAYAGTNEELRALTTALRVALRGESVELLLGLHADLDAAYWAGGRDVGGKNVYIFYSLL</sequence>
<proteinExistence type="predicted"/>
<name>A0A9D4PH16_RHISA</name>
<dbReference type="Proteomes" id="UP000821837">
    <property type="component" value="Chromosome 8"/>
</dbReference>
<keyword evidence="2" id="KW-1185">Reference proteome</keyword>
<dbReference type="VEuPathDB" id="VectorBase:RSAN_046753"/>
<reference evidence="1" key="2">
    <citation type="submission" date="2021-09" db="EMBL/GenBank/DDBJ databases">
        <authorList>
            <person name="Jia N."/>
            <person name="Wang J."/>
            <person name="Shi W."/>
            <person name="Du L."/>
            <person name="Sun Y."/>
            <person name="Zhan W."/>
            <person name="Jiang J."/>
            <person name="Wang Q."/>
            <person name="Zhang B."/>
            <person name="Ji P."/>
            <person name="Sakyi L.B."/>
            <person name="Cui X."/>
            <person name="Yuan T."/>
            <person name="Jiang B."/>
            <person name="Yang W."/>
            <person name="Lam T.T.-Y."/>
            <person name="Chang Q."/>
            <person name="Ding S."/>
            <person name="Wang X."/>
            <person name="Zhu J."/>
            <person name="Ruan X."/>
            <person name="Zhao L."/>
            <person name="Wei J."/>
            <person name="Que T."/>
            <person name="Du C."/>
            <person name="Cheng J."/>
            <person name="Dai P."/>
            <person name="Han X."/>
            <person name="Huang E."/>
            <person name="Gao Y."/>
            <person name="Liu J."/>
            <person name="Shao H."/>
            <person name="Ye R."/>
            <person name="Li L."/>
            <person name="Wei W."/>
            <person name="Wang X."/>
            <person name="Wang C."/>
            <person name="Huo Q."/>
            <person name="Li W."/>
            <person name="Guo W."/>
            <person name="Chen H."/>
            <person name="Chen S."/>
            <person name="Zhou L."/>
            <person name="Zhou L."/>
            <person name="Ni X."/>
            <person name="Tian J."/>
            <person name="Zhou Y."/>
            <person name="Sheng Y."/>
            <person name="Liu T."/>
            <person name="Pan Y."/>
            <person name="Xia L."/>
            <person name="Li J."/>
            <person name="Zhao F."/>
            <person name="Cao W."/>
        </authorList>
    </citation>
    <scope>NUCLEOTIDE SEQUENCE</scope>
    <source>
        <strain evidence="1">Rsan-2018</strain>
        <tissue evidence="1">Larvae</tissue>
    </source>
</reference>
<evidence type="ECO:0000313" key="1">
    <source>
        <dbReference type="EMBL" id="KAH7939721.1"/>
    </source>
</evidence>
<accession>A0A9D4PH16</accession>
<dbReference type="EMBL" id="JABSTV010001254">
    <property type="protein sequence ID" value="KAH7939721.1"/>
    <property type="molecule type" value="Genomic_DNA"/>
</dbReference>
<gene>
    <name evidence="1" type="ORF">HPB52_016409</name>
</gene>
<comment type="caution">
    <text evidence="1">The sequence shown here is derived from an EMBL/GenBank/DDBJ whole genome shotgun (WGS) entry which is preliminary data.</text>
</comment>
<protein>
    <submittedName>
        <fullName evidence="1">Uncharacterized protein</fullName>
    </submittedName>
</protein>
<organism evidence="1 2">
    <name type="scientific">Rhipicephalus sanguineus</name>
    <name type="common">Brown dog tick</name>
    <name type="synonym">Ixodes sanguineus</name>
    <dbReference type="NCBI Taxonomy" id="34632"/>
    <lineage>
        <taxon>Eukaryota</taxon>
        <taxon>Metazoa</taxon>
        <taxon>Ecdysozoa</taxon>
        <taxon>Arthropoda</taxon>
        <taxon>Chelicerata</taxon>
        <taxon>Arachnida</taxon>
        <taxon>Acari</taxon>
        <taxon>Parasitiformes</taxon>
        <taxon>Ixodida</taxon>
        <taxon>Ixodoidea</taxon>
        <taxon>Ixodidae</taxon>
        <taxon>Rhipicephalinae</taxon>
        <taxon>Rhipicephalus</taxon>
        <taxon>Rhipicephalus</taxon>
    </lineage>
</organism>